<keyword evidence="2" id="KW-0472">Membrane</keyword>
<dbReference type="AlphaFoldDB" id="A0A9D2RRK7"/>
<reference evidence="3" key="1">
    <citation type="journal article" date="2021" name="PeerJ">
        <title>Extensive microbial diversity within the chicken gut microbiome revealed by metagenomics and culture.</title>
        <authorList>
            <person name="Gilroy R."/>
            <person name="Ravi A."/>
            <person name="Getino M."/>
            <person name="Pursley I."/>
            <person name="Horton D.L."/>
            <person name="Alikhan N.F."/>
            <person name="Baker D."/>
            <person name="Gharbi K."/>
            <person name="Hall N."/>
            <person name="Watson M."/>
            <person name="Adriaenssens E.M."/>
            <person name="Foster-Nyarko E."/>
            <person name="Jarju S."/>
            <person name="Secka A."/>
            <person name="Antonio M."/>
            <person name="Oren A."/>
            <person name="Chaudhuri R.R."/>
            <person name="La Ragione R."/>
            <person name="Hildebrand F."/>
            <person name="Pallen M.J."/>
        </authorList>
    </citation>
    <scope>NUCLEOTIDE SEQUENCE</scope>
    <source>
        <strain evidence="3">ChiBcec18-1249</strain>
    </source>
</reference>
<evidence type="ECO:0000313" key="4">
    <source>
        <dbReference type="Proteomes" id="UP000823824"/>
    </source>
</evidence>
<sequence>MAAARELRYNSRGAVYGDLAYDLDREVREHALRHAGEAPRRQTAEPVAAPKAKPRVRSLSKAQVRQRQKVSVLSVLGVGAAIGLAVLLMMGYIQLTAISDEVVSLQNQLAELETENVSLTAQHEQMFDPATVKEVAEAAGMSKPSSSQIYYIDLSEGDSAVVYQQEETNVLSRLLASLNHGIYAVVEYFE</sequence>
<protein>
    <submittedName>
        <fullName evidence="3">Septum formation initiator family protein</fullName>
    </submittedName>
</protein>
<feature type="transmembrane region" description="Helical" evidence="2">
    <location>
        <begin position="70"/>
        <end position="93"/>
    </location>
</feature>
<evidence type="ECO:0000256" key="1">
    <source>
        <dbReference type="SAM" id="Coils"/>
    </source>
</evidence>
<gene>
    <name evidence="3" type="ORF">H9787_07615</name>
</gene>
<evidence type="ECO:0000313" key="3">
    <source>
        <dbReference type="EMBL" id="HJB13564.1"/>
    </source>
</evidence>
<keyword evidence="1" id="KW-0175">Coiled coil</keyword>
<dbReference type="Pfam" id="PF04977">
    <property type="entry name" value="DivIC"/>
    <property type="match status" value="1"/>
</dbReference>
<organism evidence="3 4">
    <name type="scientific">Candidatus Oscillibacter excrementigallinarum</name>
    <dbReference type="NCBI Taxonomy" id="2838716"/>
    <lineage>
        <taxon>Bacteria</taxon>
        <taxon>Bacillati</taxon>
        <taxon>Bacillota</taxon>
        <taxon>Clostridia</taxon>
        <taxon>Eubacteriales</taxon>
        <taxon>Oscillospiraceae</taxon>
        <taxon>Oscillibacter</taxon>
    </lineage>
</organism>
<evidence type="ECO:0000256" key="2">
    <source>
        <dbReference type="SAM" id="Phobius"/>
    </source>
</evidence>
<feature type="coiled-coil region" evidence="1">
    <location>
        <begin position="95"/>
        <end position="122"/>
    </location>
</feature>
<dbReference type="Proteomes" id="UP000823824">
    <property type="component" value="Unassembled WGS sequence"/>
</dbReference>
<dbReference type="EMBL" id="DWZJ01000063">
    <property type="protein sequence ID" value="HJB13564.1"/>
    <property type="molecule type" value="Genomic_DNA"/>
</dbReference>
<comment type="caution">
    <text evidence="3">The sequence shown here is derived from an EMBL/GenBank/DDBJ whole genome shotgun (WGS) entry which is preliminary data.</text>
</comment>
<dbReference type="InterPro" id="IPR007060">
    <property type="entry name" value="FtsL/DivIC"/>
</dbReference>
<keyword evidence="2" id="KW-1133">Transmembrane helix</keyword>
<name>A0A9D2RRK7_9FIRM</name>
<keyword evidence="2" id="KW-0812">Transmembrane</keyword>
<accession>A0A9D2RRK7</accession>
<proteinExistence type="predicted"/>
<reference evidence="3" key="2">
    <citation type="submission" date="2021-04" db="EMBL/GenBank/DDBJ databases">
        <authorList>
            <person name="Gilroy R."/>
        </authorList>
    </citation>
    <scope>NUCLEOTIDE SEQUENCE</scope>
    <source>
        <strain evidence="3">ChiBcec18-1249</strain>
    </source>
</reference>